<evidence type="ECO:0000256" key="3">
    <source>
        <dbReference type="ARBA" id="ARBA00023027"/>
    </source>
</evidence>
<gene>
    <name evidence="7" type="primary">ldhA2</name>
    <name evidence="7" type="ORF">NCTC10183_00234</name>
</gene>
<evidence type="ECO:0000259" key="5">
    <source>
        <dbReference type="Pfam" id="PF00389"/>
    </source>
</evidence>
<dbReference type="InterPro" id="IPR006139">
    <property type="entry name" value="D-isomer_2_OHA_DH_cat_dom"/>
</dbReference>
<dbReference type="InterPro" id="IPR029753">
    <property type="entry name" value="D-isomer_DH_CS"/>
</dbReference>
<dbReference type="EMBL" id="LR214950">
    <property type="protein sequence ID" value="VEU58481.1"/>
    <property type="molecule type" value="Genomic_DNA"/>
</dbReference>
<dbReference type="Pfam" id="PF02826">
    <property type="entry name" value="2-Hacid_dh_C"/>
    <property type="match status" value="1"/>
</dbReference>
<dbReference type="SUPFAM" id="SSF52283">
    <property type="entry name" value="Formate/glycerate dehydrogenase catalytic domain-like"/>
    <property type="match status" value="1"/>
</dbReference>
<keyword evidence="3" id="KW-0520">NAD</keyword>
<dbReference type="InterPro" id="IPR006140">
    <property type="entry name" value="D-isomer_DH_NAD-bd"/>
</dbReference>
<comment type="similarity">
    <text evidence="1 4">Belongs to the D-isomer specific 2-hydroxyacid dehydrogenase family.</text>
</comment>
<dbReference type="AlphaFoldDB" id="A0A449A2K1"/>
<dbReference type="Proteomes" id="UP000290568">
    <property type="component" value="Chromosome"/>
</dbReference>
<dbReference type="PROSITE" id="PS00065">
    <property type="entry name" value="D_2_HYDROXYACID_DH_1"/>
    <property type="match status" value="1"/>
</dbReference>
<dbReference type="PANTHER" id="PTHR43026:SF1">
    <property type="entry name" value="2-HYDROXYACID DEHYDROGENASE HOMOLOG 1-RELATED"/>
    <property type="match status" value="1"/>
</dbReference>
<dbReference type="InterPro" id="IPR036291">
    <property type="entry name" value="NAD(P)-bd_dom_sf"/>
</dbReference>
<evidence type="ECO:0000256" key="2">
    <source>
        <dbReference type="ARBA" id="ARBA00023002"/>
    </source>
</evidence>
<dbReference type="InterPro" id="IPR029752">
    <property type="entry name" value="D-isomer_DH_CS1"/>
</dbReference>
<dbReference type="RefSeq" id="WP_129620145.1">
    <property type="nucleotide sequence ID" value="NZ_LR214950.1"/>
</dbReference>
<name>A0A449A2K1_9BACT</name>
<dbReference type="EC" id="1.1.1.28" evidence="7"/>
<dbReference type="CDD" id="cd12183">
    <property type="entry name" value="LDH_like_2"/>
    <property type="match status" value="1"/>
</dbReference>
<feature type="domain" description="D-isomer specific 2-hydroxyacid dehydrogenase NAD-binding" evidence="6">
    <location>
        <begin position="110"/>
        <end position="304"/>
    </location>
</feature>
<evidence type="ECO:0000256" key="4">
    <source>
        <dbReference type="RuleBase" id="RU003719"/>
    </source>
</evidence>
<sequence>MKIAFFDAKEYDKKYFDKYNNGRHEITYFKENLNLNTVKKAEGFDAVCGFVNTYGDKVILEVLAKMGIKVWLQRSMGYNKVDIRKANELGIEVFRIFNYSAESVAEFAASLMMTLNRNIIIANDRVRDYNFSLDGLDGLCINNSTIGVVGAGKIGQCFIKIAKGLGAKVLVFDSYAAEKFPNLANELGFEFTSITELLKQSDFVSIHAPLLSSTRYLIDEEAVKVMKKGAVIVNTARGELLDIKAVLKGLKDGKLRGLATDVLEREEGRFYEDVSDRKNDLMKLDPEWKELIDLPNVIITSHQAFLTDLALTQIAKATLDNADNAQKGNFEHALRIMDNGRIKNG</sequence>
<dbReference type="Pfam" id="PF00389">
    <property type="entry name" value="2-Hacid_dh"/>
    <property type="match status" value="1"/>
</dbReference>
<keyword evidence="2 4" id="KW-0560">Oxidoreductase</keyword>
<dbReference type="PANTHER" id="PTHR43026">
    <property type="entry name" value="2-HYDROXYACID DEHYDROGENASE HOMOLOG 1-RELATED"/>
    <property type="match status" value="1"/>
</dbReference>
<dbReference type="PROSITE" id="PS00671">
    <property type="entry name" value="D_2_HYDROXYACID_DH_3"/>
    <property type="match status" value="1"/>
</dbReference>
<proteinExistence type="inferred from homology"/>
<keyword evidence="8" id="KW-1185">Reference proteome</keyword>
<evidence type="ECO:0000313" key="8">
    <source>
        <dbReference type="Proteomes" id="UP000290568"/>
    </source>
</evidence>
<protein>
    <submittedName>
        <fullName evidence="7">D-lactate dehydrogenase</fullName>
        <ecNumber evidence="7">1.1.1.28</ecNumber>
    </submittedName>
</protein>
<accession>A0A449A2K1</accession>
<dbReference type="InterPro" id="IPR058205">
    <property type="entry name" value="D-LDH-like"/>
</dbReference>
<dbReference type="SUPFAM" id="SSF51735">
    <property type="entry name" value="NAD(P)-binding Rossmann-fold domains"/>
    <property type="match status" value="1"/>
</dbReference>
<organism evidence="7 8">
    <name type="scientific">Mycoplasmopsis gallinacea</name>
    <dbReference type="NCBI Taxonomy" id="29556"/>
    <lineage>
        <taxon>Bacteria</taxon>
        <taxon>Bacillati</taxon>
        <taxon>Mycoplasmatota</taxon>
        <taxon>Mycoplasmoidales</taxon>
        <taxon>Metamycoplasmataceae</taxon>
        <taxon>Mycoplasmopsis</taxon>
    </lineage>
</organism>
<evidence type="ECO:0000259" key="6">
    <source>
        <dbReference type="Pfam" id="PF02826"/>
    </source>
</evidence>
<dbReference type="GO" id="GO:0051287">
    <property type="term" value="F:NAD binding"/>
    <property type="evidence" value="ECO:0007669"/>
    <property type="project" value="InterPro"/>
</dbReference>
<dbReference type="Gene3D" id="3.40.50.720">
    <property type="entry name" value="NAD(P)-binding Rossmann-like Domain"/>
    <property type="match status" value="2"/>
</dbReference>
<evidence type="ECO:0000313" key="7">
    <source>
        <dbReference type="EMBL" id="VEU58481.1"/>
    </source>
</evidence>
<reference evidence="7 8" key="1">
    <citation type="submission" date="2019-01" db="EMBL/GenBank/DDBJ databases">
        <authorList>
            <consortium name="Pathogen Informatics"/>
        </authorList>
    </citation>
    <scope>NUCLEOTIDE SEQUENCE [LARGE SCALE GENOMIC DNA]</scope>
    <source>
        <strain evidence="7 8">NCTC10183</strain>
    </source>
</reference>
<dbReference type="PROSITE" id="PS00670">
    <property type="entry name" value="D_2_HYDROXYACID_DH_2"/>
    <property type="match status" value="1"/>
</dbReference>
<feature type="domain" description="D-isomer specific 2-hydroxyacid dehydrogenase catalytic" evidence="5">
    <location>
        <begin position="3"/>
        <end position="328"/>
    </location>
</feature>
<dbReference type="GO" id="GO:0008720">
    <property type="term" value="F:D-lactate dehydrogenase (NAD+) activity"/>
    <property type="evidence" value="ECO:0007669"/>
    <property type="project" value="UniProtKB-EC"/>
</dbReference>
<dbReference type="OrthoDB" id="9805416at2"/>
<evidence type="ECO:0000256" key="1">
    <source>
        <dbReference type="ARBA" id="ARBA00005854"/>
    </source>
</evidence>